<keyword evidence="4" id="KW-1185">Reference proteome</keyword>
<protein>
    <recommendedName>
        <fullName evidence="2">C-type lectin domain-containing protein</fullName>
    </recommendedName>
</protein>
<keyword evidence="1" id="KW-0472">Membrane</keyword>
<accession>A0AAE1KYZ9</accession>
<dbReference type="InterPro" id="IPR016186">
    <property type="entry name" value="C-type_lectin-like/link_sf"/>
</dbReference>
<dbReference type="PROSITE" id="PS50041">
    <property type="entry name" value="C_TYPE_LECTIN_2"/>
    <property type="match status" value="1"/>
</dbReference>
<dbReference type="Pfam" id="PF00059">
    <property type="entry name" value="Lectin_C"/>
    <property type="match status" value="1"/>
</dbReference>
<evidence type="ECO:0000256" key="1">
    <source>
        <dbReference type="SAM" id="Phobius"/>
    </source>
</evidence>
<dbReference type="EMBL" id="JAWQEG010000656">
    <property type="protein sequence ID" value="KAK3886930.1"/>
    <property type="molecule type" value="Genomic_DNA"/>
</dbReference>
<dbReference type="Proteomes" id="UP001286313">
    <property type="component" value="Unassembled WGS sequence"/>
</dbReference>
<name>A0AAE1KYZ9_PETCI</name>
<dbReference type="AlphaFoldDB" id="A0AAE1KYZ9"/>
<dbReference type="InterPro" id="IPR016187">
    <property type="entry name" value="CTDL_fold"/>
</dbReference>
<evidence type="ECO:0000313" key="4">
    <source>
        <dbReference type="Proteomes" id="UP001286313"/>
    </source>
</evidence>
<dbReference type="CDD" id="cd00037">
    <property type="entry name" value="CLECT"/>
    <property type="match status" value="1"/>
</dbReference>
<dbReference type="InterPro" id="IPR001304">
    <property type="entry name" value="C-type_lectin-like"/>
</dbReference>
<dbReference type="SUPFAM" id="SSF56436">
    <property type="entry name" value="C-type lectin-like"/>
    <property type="match status" value="1"/>
</dbReference>
<evidence type="ECO:0000259" key="2">
    <source>
        <dbReference type="PROSITE" id="PS50041"/>
    </source>
</evidence>
<gene>
    <name evidence="3" type="ORF">Pcinc_008939</name>
</gene>
<keyword evidence="1" id="KW-0812">Transmembrane</keyword>
<sequence length="247" mass="27653">MWIDTLPSPAMDKIKKVYIAIAAIIFFFVLCMTISLVVNQRASSSPQYSCHNNNNTTSALTPTTAGNSSTTTITDYRCDVEGELQVDKSCTIQVCQQGCLRLYQGSEAPNISTSELLSHSCLVWVKSRMNWISARSNCIDLGGDLYVAGDFAGTNDYLLTGHSHNELVIGWVHHFDCFSLSLLSVVVWIGARNRTWLDGRTVTEWHSKQPDEDPTFCAWLSPRRKGLYDVNCNHLAYSLCQMKVYYG</sequence>
<dbReference type="Gene3D" id="3.10.100.10">
    <property type="entry name" value="Mannose-Binding Protein A, subunit A"/>
    <property type="match status" value="1"/>
</dbReference>
<reference evidence="3" key="1">
    <citation type="submission" date="2023-10" db="EMBL/GenBank/DDBJ databases">
        <title>Genome assemblies of two species of porcelain crab, Petrolisthes cinctipes and Petrolisthes manimaculis (Anomura: Porcellanidae).</title>
        <authorList>
            <person name="Angst P."/>
        </authorList>
    </citation>
    <scope>NUCLEOTIDE SEQUENCE</scope>
    <source>
        <strain evidence="3">PB745_01</strain>
        <tissue evidence="3">Gill</tissue>
    </source>
</reference>
<proteinExistence type="predicted"/>
<evidence type="ECO:0000313" key="3">
    <source>
        <dbReference type="EMBL" id="KAK3886930.1"/>
    </source>
</evidence>
<feature type="transmembrane region" description="Helical" evidence="1">
    <location>
        <begin position="17"/>
        <end position="38"/>
    </location>
</feature>
<feature type="domain" description="C-type lectin" evidence="2">
    <location>
        <begin position="117"/>
        <end position="241"/>
    </location>
</feature>
<keyword evidence="1" id="KW-1133">Transmembrane helix</keyword>
<organism evidence="3 4">
    <name type="scientific">Petrolisthes cinctipes</name>
    <name type="common">Flat porcelain crab</name>
    <dbReference type="NCBI Taxonomy" id="88211"/>
    <lineage>
        <taxon>Eukaryota</taxon>
        <taxon>Metazoa</taxon>
        <taxon>Ecdysozoa</taxon>
        <taxon>Arthropoda</taxon>
        <taxon>Crustacea</taxon>
        <taxon>Multicrustacea</taxon>
        <taxon>Malacostraca</taxon>
        <taxon>Eumalacostraca</taxon>
        <taxon>Eucarida</taxon>
        <taxon>Decapoda</taxon>
        <taxon>Pleocyemata</taxon>
        <taxon>Anomura</taxon>
        <taxon>Galatheoidea</taxon>
        <taxon>Porcellanidae</taxon>
        <taxon>Petrolisthes</taxon>
    </lineage>
</organism>
<comment type="caution">
    <text evidence="3">The sequence shown here is derived from an EMBL/GenBank/DDBJ whole genome shotgun (WGS) entry which is preliminary data.</text>
</comment>